<evidence type="ECO:0000256" key="1">
    <source>
        <dbReference type="SAM" id="MobiDB-lite"/>
    </source>
</evidence>
<dbReference type="EMBL" id="KQ435960">
    <property type="protein sequence ID" value="KOX67988.1"/>
    <property type="molecule type" value="Genomic_DNA"/>
</dbReference>
<dbReference type="AlphaFoldDB" id="A0A0N0BBV2"/>
<organism evidence="2 3">
    <name type="scientific">Melipona quadrifasciata</name>
    <dbReference type="NCBI Taxonomy" id="166423"/>
    <lineage>
        <taxon>Eukaryota</taxon>
        <taxon>Metazoa</taxon>
        <taxon>Ecdysozoa</taxon>
        <taxon>Arthropoda</taxon>
        <taxon>Hexapoda</taxon>
        <taxon>Insecta</taxon>
        <taxon>Pterygota</taxon>
        <taxon>Neoptera</taxon>
        <taxon>Endopterygota</taxon>
        <taxon>Hymenoptera</taxon>
        <taxon>Apocrita</taxon>
        <taxon>Aculeata</taxon>
        <taxon>Apoidea</taxon>
        <taxon>Anthophila</taxon>
        <taxon>Apidae</taxon>
        <taxon>Melipona</taxon>
    </lineage>
</organism>
<dbReference type="OrthoDB" id="10617072at2759"/>
<evidence type="ECO:0000313" key="3">
    <source>
        <dbReference type="Proteomes" id="UP000053105"/>
    </source>
</evidence>
<name>A0A0N0BBV2_9HYME</name>
<accession>A0A0N0BBV2</accession>
<proteinExistence type="predicted"/>
<keyword evidence="3" id="KW-1185">Reference proteome</keyword>
<feature type="region of interest" description="Disordered" evidence="1">
    <location>
        <begin position="43"/>
        <end position="62"/>
    </location>
</feature>
<protein>
    <submittedName>
        <fullName evidence="2">Uncharacterized protein</fullName>
    </submittedName>
</protein>
<reference evidence="2 3" key="1">
    <citation type="submission" date="2015-07" db="EMBL/GenBank/DDBJ databases">
        <title>The genome of Melipona quadrifasciata.</title>
        <authorList>
            <person name="Pan H."/>
            <person name="Kapheim K."/>
        </authorList>
    </citation>
    <scope>NUCLEOTIDE SEQUENCE [LARGE SCALE GENOMIC DNA]</scope>
    <source>
        <strain evidence="2">0111107301</strain>
        <tissue evidence="2">Whole body</tissue>
    </source>
</reference>
<sequence>MSANVARDDPAEIGIVDHTMSNGGLLYPIEVCEATIAITETQNPERRHQRVKGPKAGVKESVRGISSRTAALRYPELLLSNVKRASAVLDVGRQPQPNQGRHTRRRLLLSRVRDAARARLYQRCHFTVTPACPRVR</sequence>
<evidence type="ECO:0000313" key="2">
    <source>
        <dbReference type="EMBL" id="KOX67988.1"/>
    </source>
</evidence>
<dbReference type="Proteomes" id="UP000053105">
    <property type="component" value="Unassembled WGS sequence"/>
</dbReference>
<gene>
    <name evidence="2" type="ORF">WN51_07605</name>
</gene>